<feature type="domain" description="EAL" evidence="1">
    <location>
        <begin position="193"/>
        <end position="435"/>
    </location>
</feature>
<dbReference type="Proteomes" id="UP000437736">
    <property type="component" value="Unassembled WGS sequence"/>
</dbReference>
<dbReference type="PANTHER" id="PTHR33121">
    <property type="entry name" value="CYCLIC DI-GMP PHOSPHODIESTERASE PDEF"/>
    <property type="match status" value="1"/>
</dbReference>
<dbReference type="InterPro" id="IPR050706">
    <property type="entry name" value="Cyclic-di-GMP_PDE-like"/>
</dbReference>
<keyword evidence="3" id="KW-1185">Reference proteome</keyword>
<gene>
    <name evidence="2" type="ORF">GHK86_13155</name>
</gene>
<reference evidence="2 3" key="1">
    <citation type="submission" date="2019-11" db="EMBL/GenBank/DDBJ databases">
        <title>Acidiferrimicrobium australis gen. nov., sp. nov., an acidophilic and obligately heterotrophic, member of the Actinobacteria that catalyses dissimilatory oxido- reduction of iron isolated from metal-rich acidic water in Chile.</title>
        <authorList>
            <person name="Gonzalez D."/>
            <person name="Huber K."/>
            <person name="Hedrich S."/>
            <person name="Rojas-Villalobos C."/>
            <person name="Quatrini R."/>
            <person name="Dinamarca M.A."/>
            <person name="Schwarz A."/>
            <person name="Canales C."/>
            <person name="Nancucheo I."/>
        </authorList>
    </citation>
    <scope>NUCLEOTIDE SEQUENCE [LARGE SCALE GENOMIC DNA]</scope>
    <source>
        <strain evidence="2 3">USS-CCA1</strain>
    </source>
</reference>
<dbReference type="Gene3D" id="3.30.450.40">
    <property type="match status" value="1"/>
</dbReference>
<evidence type="ECO:0000313" key="3">
    <source>
        <dbReference type="Proteomes" id="UP000437736"/>
    </source>
</evidence>
<dbReference type="Gene3D" id="3.20.20.450">
    <property type="entry name" value="EAL domain"/>
    <property type="match status" value="1"/>
</dbReference>
<accession>A0ABW9QUX4</accession>
<dbReference type="InterPro" id="IPR029016">
    <property type="entry name" value="GAF-like_dom_sf"/>
</dbReference>
<sequence>MSGVDAPFPGLGEAVDPLRVMQRVVDEAVALVEGADGAAVELADAGAMTYVAAAGRLAGSVGLRLAADASLSGLAVRARSVLRCDDSETDQRVDREACRKVGVRSMICVPLIRADAAVGVLKISASEPAAFDERDVATLRRLADFVGFVIDAAASLSGAVASALSAEPLGGGGDEAAIARFVARVLVPAASRDAQARRRIRQVIDDVAFFPVFQPVVDLATGTTVGVEALTRFTPTPPRGPDCWFADAHAAGLGPELELATLRVALGHLDHLPGGLVMAVNLSPDAIAHPDLASLTGGIDLGRLTIEVTEHAAVDDYAELRRLLAPFRRSGARLAVDDTGAGFASFSHIIQLAPDIIKLDLNLTRGIDLDPVRRSLATAVVAFAADTGSSVVAEGIETEPELGVLRGLGISHGQGYLLGRPAALADLDLRSPAGASPLAHVGR</sequence>
<evidence type="ECO:0000259" key="1">
    <source>
        <dbReference type="PROSITE" id="PS50883"/>
    </source>
</evidence>
<dbReference type="PROSITE" id="PS50883">
    <property type="entry name" value="EAL"/>
    <property type="match status" value="1"/>
</dbReference>
<protein>
    <submittedName>
        <fullName evidence="2">EAL domain-containing protein</fullName>
    </submittedName>
</protein>
<dbReference type="InterPro" id="IPR003018">
    <property type="entry name" value="GAF"/>
</dbReference>
<evidence type="ECO:0000313" key="2">
    <source>
        <dbReference type="EMBL" id="MST33662.1"/>
    </source>
</evidence>
<dbReference type="EMBL" id="WJHE01000679">
    <property type="protein sequence ID" value="MST33662.1"/>
    <property type="molecule type" value="Genomic_DNA"/>
</dbReference>
<dbReference type="SUPFAM" id="SSF141868">
    <property type="entry name" value="EAL domain-like"/>
    <property type="match status" value="1"/>
</dbReference>
<dbReference type="InterPro" id="IPR001633">
    <property type="entry name" value="EAL_dom"/>
</dbReference>
<dbReference type="PANTHER" id="PTHR33121:SF76">
    <property type="entry name" value="SIGNALING PROTEIN"/>
    <property type="match status" value="1"/>
</dbReference>
<dbReference type="SMART" id="SM00052">
    <property type="entry name" value="EAL"/>
    <property type="match status" value="1"/>
</dbReference>
<dbReference type="Pfam" id="PF13185">
    <property type="entry name" value="GAF_2"/>
    <property type="match status" value="1"/>
</dbReference>
<dbReference type="SUPFAM" id="SSF55781">
    <property type="entry name" value="GAF domain-like"/>
    <property type="match status" value="1"/>
</dbReference>
<proteinExistence type="predicted"/>
<dbReference type="Pfam" id="PF00563">
    <property type="entry name" value="EAL"/>
    <property type="match status" value="1"/>
</dbReference>
<organism evidence="2 3">
    <name type="scientific">Acidiferrimicrobium australe</name>
    <dbReference type="NCBI Taxonomy" id="2664430"/>
    <lineage>
        <taxon>Bacteria</taxon>
        <taxon>Bacillati</taxon>
        <taxon>Actinomycetota</taxon>
        <taxon>Acidimicrobiia</taxon>
        <taxon>Acidimicrobiales</taxon>
        <taxon>Acidimicrobiaceae</taxon>
        <taxon>Acidiferrimicrobium</taxon>
    </lineage>
</organism>
<dbReference type="CDD" id="cd01948">
    <property type="entry name" value="EAL"/>
    <property type="match status" value="1"/>
</dbReference>
<name>A0ABW9QUX4_9ACTN</name>
<dbReference type="SMART" id="SM00065">
    <property type="entry name" value="GAF"/>
    <property type="match status" value="1"/>
</dbReference>
<comment type="caution">
    <text evidence="2">The sequence shown here is derived from an EMBL/GenBank/DDBJ whole genome shotgun (WGS) entry which is preliminary data.</text>
</comment>
<dbReference type="InterPro" id="IPR035919">
    <property type="entry name" value="EAL_sf"/>
</dbReference>